<dbReference type="GO" id="GO:0045259">
    <property type="term" value="C:proton-transporting ATP synthase complex"/>
    <property type="evidence" value="ECO:0007669"/>
    <property type="project" value="UniProtKB-KW"/>
</dbReference>
<dbReference type="GO" id="GO:0046961">
    <property type="term" value="F:proton-transporting ATPase activity, rotational mechanism"/>
    <property type="evidence" value="ECO:0007669"/>
    <property type="project" value="TreeGrafter"/>
</dbReference>
<comment type="function">
    <text evidence="11 13">F(1)F(0) ATP synthase produces ATP from ADP in the presence of a proton or sodium gradient. F-type ATPases consist of two structural domains, F(1) containing the extramembraneous catalytic core and F(0) containing the membrane proton channel, linked together by a central stalk and a peripheral stalk. During catalysis, ATP synthesis in the catalytic domain of F(1) is coupled via a rotary mechanism of the central stalk subunits to proton translocation.</text>
</comment>
<dbReference type="AlphaFoldDB" id="A0A221M8W1"/>
<keyword evidence="8 13" id="KW-0406">Ion transport</keyword>
<dbReference type="GO" id="GO:0012505">
    <property type="term" value="C:endomembrane system"/>
    <property type="evidence" value="ECO:0007669"/>
    <property type="project" value="UniProtKB-SubCell"/>
</dbReference>
<dbReference type="InterPro" id="IPR028987">
    <property type="entry name" value="ATP_synth_B-like_membr_sf"/>
</dbReference>
<organism evidence="16 17">
    <name type="scientific">Virgibacillus necropolis</name>
    <dbReference type="NCBI Taxonomy" id="163877"/>
    <lineage>
        <taxon>Bacteria</taxon>
        <taxon>Bacillati</taxon>
        <taxon>Bacillota</taxon>
        <taxon>Bacilli</taxon>
        <taxon>Bacillales</taxon>
        <taxon>Bacillaceae</taxon>
        <taxon>Virgibacillus</taxon>
    </lineage>
</organism>
<evidence type="ECO:0000256" key="7">
    <source>
        <dbReference type="ARBA" id="ARBA00022989"/>
    </source>
</evidence>
<dbReference type="NCBIfam" id="TIGR01144">
    <property type="entry name" value="ATP_synt_b"/>
    <property type="match status" value="1"/>
</dbReference>
<sequence length="175" mass="19793">MQAFTGFSTLNAAIGGLHVGDMLTQLFFFIVLLFLVKKYAWGPVIGMMQKREEYVANEIEIAEKNRAEAEQASKAAAEQLRQTKEEAQKIVEDAKNIGVKQEQEIIETARIEAERIKISAQEEIKIEKERAIQALQDKVASLSVLIASKVIEKEINAQDQEKLINEYIKEVGEER</sequence>
<evidence type="ECO:0000256" key="4">
    <source>
        <dbReference type="ARBA" id="ARBA00022547"/>
    </source>
</evidence>
<keyword evidence="7 13" id="KW-1133">Transmembrane helix</keyword>
<dbReference type="InterPro" id="IPR002146">
    <property type="entry name" value="ATP_synth_b/b'su_bac/chlpt"/>
</dbReference>
<evidence type="ECO:0000313" key="16">
    <source>
        <dbReference type="EMBL" id="ASN04069.1"/>
    </source>
</evidence>
<dbReference type="KEGG" id="vne:CFK40_03155"/>
<dbReference type="HAMAP" id="MF_01398">
    <property type="entry name" value="ATP_synth_b_bprime"/>
    <property type="match status" value="1"/>
</dbReference>
<keyword evidence="2 13" id="KW-0813">Transport</keyword>
<evidence type="ECO:0000256" key="12">
    <source>
        <dbReference type="ARBA" id="ARBA00037847"/>
    </source>
</evidence>
<evidence type="ECO:0000256" key="10">
    <source>
        <dbReference type="ARBA" id="ARBA00023310"/>
    </source>
</evidence>
<accession>A0A221M8W1</accession>
<comment type="similarity">
    <text evidence="1 13 14">Belongs to the ATPase B chain family.</text>
</comment>
<evidence type="ECO:0000256" key="13">
    <source>
        <dbReference type="HAMAP-Rule" id="MF_01398"/>
    </source>
</evidence>
<feature type="transmembrane region" description="Helical" evidence="13">
    <location>
        <begin position="22"/>
        <end position="41"/>
    </location>
</feature>
<evidence type="ECO:0000256" key="3">
    <source>
        <dbReference type="ARBA" id="ARBA00022475"/>
    </source>
</evidence>
<evidence type="ECO:0000256" key="5">
    <source>
        <dbReference type="ARBA" id="ARBA00022692"/>
    </source>
</evidence>
<comment type="subunit">
    <text evidence="13">F-type ATPases have 2 components, F(1) - the catalytic core - and F(0) - the membrane proton channel. F(1) has five subunits: alpha(3), beta(3), gamma(1), delta(1), epsilon(1). F(0) has three main subunits: a(1), b(2) and c(10-14). The alpha and beta chains form an alternating ring which encloses part of the gamma chain. F(1) is attached to F(0) by a central stalk formed by the gamma and epsilon chains, while a peripheral stalk is formed by the delta and b chains.</text>
</comment>
<keyword evidence="4 13" id="KW-0138">CF(0)</keyword>
<dbReference type="PANTHER" id="PTHR33445:SF1">
    <property type="entry name" value="ATP SYNTHASE SUBUNIT B"/>
    <property type="match status" value="1"/>
</dbReference>
<comment type="subcellular location">
    <subcellularLocation>
        <location evidence="13">Cell membrane</location>
        <topology evidence="13">Single-pass membrane protein</topology>
    </subcellularLocation>
    <subcellularLocation>
        <location evidence="12">Endomembrane system</location>
        <topology evidence="12">Single-pass membrane protein</topology>
    </subcellularLocation>
</comment>
<evidence type="ECO:0000256" key="15">
    <source>
        <dbReference type="SAM" id="Coils"/>
    </source>
</evidence>
<name>A0A221M8W1_9BACI</name>
<keyword evidence="5 13" id="KW-0812">Transmembrane</keyword>
<dbReference type="Pfam" id="PF00430">
    <property type="entry name" value="ATP-synt_B"/>
    <property type="match status" value="1"/>
</dbReference>
<keyword evidence="10 13" id="KW-0066">ATP synthesis</keyword>
<keyword evidence="3 13" id="KW-1003">Cell membrane</keyword>
<dbReference type="OrthoDB" id="282095at2"/>
<evidence type="ECO:0000256" key="2">
    <source>
        <dbReference type="ARBA" id="ARBA00022448"/>
    </source>
</evidence>
<evidence type="ECO:0000256" key="1">
    <source>
        <dbReference type="ARBA" id="ARBA00005513"/>
    </source>
</evidence>
<dbReference type="GO" id="GO:0046933">
    <property type="term" value="F:proton-transporting ATP synthase activity, rotational mechanism"/>
    <property type="evidence" value="ECO:0007669"/>
    <property type="project" value="UniProtKB-UniRule"/>
</dbReference>
<dbReference type="EMBL" id="CP022437">
    <property type="protein sequence ID" value="ASN04069.1"/>
    <property type="molecule type" value="Genomic_DNA"/>
</dbReference>
<dbReference type="CDD" id="cd06503">
    <property type="entry name" value="ATP-synt_Fo_b"/>
    <property type="match status" value="1"/>
</dbReference>
<evidence type="ECO:0000256" key="6">
    <source>
        <dbReference type="ARBA" id="ARBA00022781"/>
    </source>
</evidence>
<dbReference type="RefSeq" id="WP_089530639.1">
    <property type="nucleotide sequence ID" value="NZ_CP022437.1"/>
</dbReference>
<dbReference type="Proteomes" id="UP000204391">
    <property type="component" value="Chromosome"/>
</dbReference>
<dbReference type="Gene3D" id="6.10.250.1580">
    <property type="match status" value="1"/>
</dbReference>
<dbReference type="PANTHER" id="PTHR33445">
    <property type="entry name" value="ATP SYNTHASE SUBUNIT B', CHLOROPLASTIC"/>
    <property type="match status" value="1"/>
</dbReference>
<evidence type="ECO:0000313" key="17">
    <source>
        <dbReference type="Proteomes" id="UP000204391"/>
    </source>
</evidence>
<feature type="coiled-coil region" evidence="15">
    <location>
        <begin position="52"/>
        <end position="170"/>
    </location>
</feature>
<dbReference type="InterPro" id="IPR005864">
    <property type="entry name" value="ATP_synth_F0_bsu_bac"/>
</dbReference>
<dbReference type="SUPFAM" id="SSF81573">
    <property type="entry name" value="F1F0 ATP synthase subunit B, membrane domain"/>
    <property type="match status" value="1"/>
</dbReference>
<protein>
    <recommendedName>
        <fullName evidence="13">ATP synthase subunit b</fullName>
    </recommendedName>
    <alternativeName>
        <fullName evidence="13">ATP synthase F(0) sector subunit b</fullName>
    </alternativeName>
    <alternativeName>
        <fullName evidence="13">ATPase subunit I</fullName>
    </alternativeName>
    <alternativeName>
        <fullName evidence="13">F-type ATPase subunit b</fullName>
        <shortName evidence="13">F-ATPase subunit b</shortName>
    </alternativeName>
</protein>
<keyword evidence="17" id="KW-1185">Reference proteome</keyword>
<gene>
    <name evidence="13 16" type="primary">atpF</name>
    <name evidence="16" type="ORF">CFK40_03155</name>
</gene>
<keyword evidence="6 13" id="KW-0375">Hydrogen ion transport</keyword>
<evidence type="ECO:0000256" key="8">
    <source>
        <dbReference type="ARBA" id="ARBA00023065"/>
    </source>
</evidence>
<dbReference type="InterPro" id="IPR050059">
    <property type="entry name" value="ATP_synthase_B_chain"/>
</dbReference>
<comment type="function">
    <text evidence="13">Component of the F(0) channel, it forms part of the peripheral stalk, linking F(1) to F(0).</text>
</comment>
<evidence type="ECO:0000256" key="11">
    <source>
        <dbReference type="ARBA" id="ARBA00025198"/>
    </source>
</evidence>
<evidence type="ECO:0000256" key="14">
    <source>
        <dbReference type="RuleBase" id="RU003848"/>
    </source>
</evidence>
<dbReference type="GO" id="GO:0005886">
    <property type="term" value="C:plasma membrane"/>
    <property type="evidence" value="ECO:0007669"/>
    <property type="project" value="UniProtKB-SubCell"/>
</dbReference>
<evidence type="ECO:0000256" key="9">
    <source>
        <dbReference type="ARBA" id="ARBA00023136"/>
    </source>
</evidence>
<reference evidence="16 17" key="1">
    <citation type="journal article" date="2003" name="Int. J. Syst. Evol. Microbiol.">
        <title>Virgibacillus carmonensis sp. nov., Virgibacillus necropolis sp. nov. and Virgibacillus picturae sp. nov., three novel species isolated from deteriorated mural paintings, transfer of the species of the genus salibacillus to Virgibacillus, as Virgibacillus marismortui comb. nov. and Virgibacillus salexigens comb. nov., and emended description of the genus Virgibacillus.</title>
        <authorList>
            <person name="Heyrman J."/>
            <person name="Logan N.A."/>
            <person name="Busse H.J."/>
            <person name="Balcaen A."/>
            <person name="Lebbe L."/>
            <person name="Rodriguez-Diaz M."/>
            <person name="Swings J."/>
            <person name="De Vos P."/>
        </authorList>
    </citation>
    <scope>NUCLEOTIDE SEQUENCE [LARGE SCALE GENOMIC DNA]</scope>
    <source>
        <strain evidence="16 17">LMG 19488</strain>
    </source>
</reference>
<keyword evidence="15" id="KW-0175">Coiled coil</keyword>
<keyword evidence="9 13" id="KW-0472">Membrane</keyword>
<proteinExistence type="inferred from homology"/>